<dbReference type="PRINTS" id="PR00727">
    <property type="entry name" value="LEADERPTASE"/>
</dbReference>
<dbReference type="InterPro" id="IPR036286">
    <property type="entry name" value="LexA/Signal_pep-like_sf"/>
</dbReference>
<dbReference type="EMBL" id="CP003261">
    <property type="protein sequence ID" value="AGK97349.1"/>
    <property type="molecule type" value="Genomic_DNA"/>
</dbReference>
<keyword evidence="10" id="KW-1185">Reference proteome</keyword>
<dbReference type="GO" id="GO:0006465">
    <property type="term" value="P:signal peptide processing"/>
    <property type="evidence" value="ECO:0007669"/>
    <property type="project" value="InterPro"/>
</dbReference>
<dbReference type="NCBIfam" id="TIGR02227">
    <property type="entry name" value="sigpep_I_bact"/>
    <property type="match status" value="1"/>
</dbReference>
<keyword evidence="5 7" id="KW-0378">Hydrolase</keyword>
<comment type="similarity">
    <text evidence="3 7">Belongs to the peptidase S26 family.</text>
</comment>
<gene>
    <name evidence="9" type="ORF">Clopa_2486</name>
</gene>
<evidence type="ECO:0000256" key="7">
    <source>
        <dbReference type="RuleBase" id="RU362042"/>
    </source>
</evidence>
<organism evidence="9 10">
    <name type="scientific">Clostridium pasteurianum BC1</name>
    <dbReference type="NCBI Taxonomy" id="86416"/>
    <lineage>
        <taxon>Bacteria</taxon>
        <taxon>Bacillati</taxon>
        <taxon>Bacillota</taxon>
        <taxon>Clostridia</taxon>
        <taxon>Eubacteriales</taxon>
        <taxon>Clostridiaceae</taxon>
        <taxon>Clostridium</taxon>
    </lineage>
</organism>
<dbReference type="PATRIC" id="fig|86416.3.peg.2468"/>
<name>R4K9Y5_CLOPA</name>
<dbReference type="HOGENOM" id="CLU_028723_5_3_9"/>
<dbReference type="Proteomes" id="UP000013523">
    <property type="component" value="Chromosome"/>
</dbReference>
<evidence type="ECO:0000256" key="4">
    <source>
        <dbReference type="ARBA" id="ARBA00013208"/>
    </source>
</evidence>
<dbReference type="CDD" id="cd06530">
    <property type="entry name" value="S26_SPase_I"/>
    <property type="match status" value="1"/>
</dbReference>
<accession>R4K9Y5</accession>
<dbReference type="InterPro" id="IPR000223">
    <property type="entry name" value="Pept_S26A_signal_pept_1"/>
</dbReference>
<evidence type="ECO:0000256" key="6">
    <source>
        <dbReference type="PIRSR" id="PIRSR600223-1"/>
    </source>
</evidence>
<comment type="subcellular location">
    <subcellularLocation>
        <location evidence="2">Cell membrane</location>
        <topology evidence="2">Single-pass type II membrane protein</topology>
    </subcellularLocation>
    <subcellularLocation>
        <location evidence="7">Membrane</location>
        <topology evidence="7">Single-pass type II membrane protein</topology>
    </subcellularLocation>
</comment>
<dbReference type="RefSeq" id="WP_015615650.1">
    <property type="nucleotide sequence ID" value="NC_021182.1"/>
</dbReference>
<dbReference type="EC" id="3.4.21.89" evidence="4 7"/>
<dbReference type="eggNOG" id="COG0681">
    <property type="taxonomic scope" value="Bacteria"/>
</dbReference>
<dbReference type="PANTHER" id="PTHR43390">
    <property type="entry name" value="SIGNAL PEPTIDASE I"/>
    <property type="match status" value="1"/>
</dbReference>
<keyword evidence="7" id="KW-0812">Transmembrane</keyword>
<protein>
    <recommendedName>
        <fullName evidence="4 7">Signal peptidase I</fullName>
        <ecNumber evidence="4 7">3.4.21.89</ecNumber>
    </recommendedName>
</protein>
<evidence type="ECO:0000313" key="9">
    <source>
        <dbReference type="EMBL" id="AGK97349.1"/>
    </source>
</evidence>
<keyword evidence="7" id="KW-0472">Membrane</keyword>
<evidence type="ECO:0000313" key="10">
    <source>
        <dbReference type="Proteomes" id="UP000013523"/>
    </source>
</evidence>
<dbReference type="InterPro" id="IPR019758">
    <property type="entry name" value="Pept_S26A_signal_pept_1_CS"/>
</dbReference>
<dbReference type="STRING" id="86416.Clopa_2486"/>
<evidence type="ECO:0000256" key="3">
    <source>
        <dbReference type="ARBA" id="ARBA00009370"/>
    </source>
</evidence>
<dbReference type="PANTHER" id="PTHR43390:SF1">
    <property type="entry name" value="CHLOROPLAST PROCESSING PEPTIDASE"/>
    <property type="match status" value="1"/>
</dbReference>
<feature type="active site" evidence="6">
    <location>
        <position position="33"/>
    </location>
</feature>
<keyword evidence="7" id="KW-1133">Transmembrane helix</keyword>
<dbReference type="GO" id="GO:0009003">
    <property type="term" value="F:signal peptidase activity"/>
    <property type="evidence" value="ECO:0007669"/>
    <property type="project" value="UniProtKB-EC"/>
</dbReference>
<dbReference type="GO" id="GO:0005886">
    <property type="term" value="C:plasma membrane"/>
    <property type="evidence" value="ECO:0007669"/>
    <property type="project" value="UniProtKB-SubCell"/>
</dbReference>
<dbReference type="GO" id="GO:0004252">
    <property type="term" value="F:serine-type endopeptidase activity"/>
    <property type="evidence" value="ECO:0007669"/>
    <property type="project" value="InterPro"/>
</dbReference>
<proteinExistence type="inferred from homology"/>
<keyword evidence="7" id="KW-0645">Protease</keyword>
<dbReference type="KEGG" id="cpas:Clopa_2486"/>
<feature type="active site" evidence="6">
    <location>
        <position position="76"/>
    </location>
</feature>
<reference evidence="9 10" key="1">
    <citation type="submission" date="2012-01" db="EMBL/GenBank/DDBJ databases">
        <title>Complete sequence of chromosome of Clostridium pasteurianum BC1.</title>
        <authorList>
            <consortium name="US DOE Joint Genome Institute"/>
            <person name="Lucas S."/>
            <person name="Han J."/>
            <person name="Lapidus A."/>
            <person name="Cheng J.-F."/>
            <person name="Goodwin L."/>
            <person name="Pitluck S."/>
            <person name="Peters L."/>
            <person name="Mikhailova N."/>
            <person name="Teshima H."/>
            <person name="Detter J.C."/>
            <person name="Han C."/>
            <person name="Tapia R."/>
            <person name="Land M."/>
            <person name="Hauser L."/>
            <person name="Kyrpides N."/>
            <person name="Ivanova N."/>
            <person name="Pagani I."/>
            <person name="Dunn J."/>
            <person name="Taghavi S."/>
            <person name="Francis A."/>
            <person name="van der Lelie D."/>
            <person name="Woyke T."/>
        </authorList>
    </citation>
    <scope>NUCLEOTIDE SEQUENCE [LARGE SCALE GENOMIC DNA]</scope>
    <source>
        <strain evidence="9 10">BC1</strain>
    </source>
</reference>
<feature type="transmembrane region" description="Helical" evidence="7">
    <location>
        <begin position="9"/>
        <end position="27"/>
    </location>
</feature>
<dbReference type="SUPFAM" id="SSF51306">
    <property type="entry name" value="LexA/Signal peptidase"/>
    <property type="match status" value="1"/>
</dbReference>
<dbReference type="AlphaFoldDB" id="R4K9Y5"/>
<sequence length="176" mass="20196">MIKKIIKTFAIAFISAILIMVFILQIVSINGPSMLNTFFTNDKVIVEKITYYFSSPKRQDIIVFKYAGNTNEKYIKRVIAVENDKIKIADDRVYVNGKLIIEPYAVYNPDNNAAKNNDRIHNFPETVVPKGTVFVMGDNRYDSLDSRFKDIGFVNKKLIIGKVVMRIYPIDKFGKV</sequence>
<dbReference type="Gene3D" id="2.10.109.10">
    <property type="entry name" value="Umud Fragment, subunit A"/>
    <property type="match status" value="1"/>
</dbReference>
<feature type="domain" description="Peptidase S26" evidence="8">
    <location>
        <begin position="3"/>
        <end position="167"/>
    </location>
</feature>
<evidence type="ECO:0000256" key="1">
    <source>
        <dbReference type="ARBA" id="ARBA00000677"/>
    </source>
</evidence>
<dbReference type="Pfam" id="PF10502">
    <property type="entry name" value="Peptidase_S26"/>
    <property type="match status" value="1"/>
</dbReference>
<evidence type="ECO:0000256" key="2">
    <source>
        <dbReference type="ARBA" id="ARBA00004401"/>
    </source>
</evidence>
<dbReference type="InterPro" id="IPR019533">
    <property type="entry name" value="Peptidase_S26"/>
</dbReference>
<evidence type="ECO:0000259" key="8">
    <source>
        <dbReference type="Pfam" id="PF10502"/>
    </source>
</evidence>
<evidence type="ECO:0000256" key="5">
    <source>
        <dbReference type="ARBA" id="ARBA00022801"/>
    </source>
</evidence>
<comment type="catalytic activity">
    <reaction evidence="1 7">
        <text>Cleavage of hydrophobic, N-terminal signal or leader sequences from secreted and periplasmic proteins.</text>
        <dbReference type="EC" id="3.4.21.89"/>
    </reaction>
</comment>
<dbReference type="OrthoDB" id="9802919at2"/>
<dbReference type="PROSITE" id="PS00761">
    <property type="entry name" value="SPASE_I_3"/>
    <property type="match status" value="1"/>
</dbReference>